<dbReference type="InterPro" id="IPR055768">
    <property type="entry name" value="DUF7344"/>
</dbReference>
<dbReference type="InterPro" id="IPR036388">
    <property type="entry name" value="WH-like_DNA-bd_sf"/>
</dbReference>
<gene>
    <name evidence="2" type="ORF">D8Y22_18610</name>
</gene>
<dbReference type="EMBL" id="RBZW01000066">
    <property type="protein sequence ID" value="THE63317.1"/>
    <property type="molecule type" value="Genomic_DNA"/>
</dbReference>
<dbReference type="RefSeq" id="WP_141466162.1">
    <property type="nucleotide sequence ID" value="NZ_RBZW01000066.1"/>
</dbReference>
<accession>A0A4V3VKW4</accession>
<dbReference type="OrthoDB" id="194397at2157"/>
<evidence type="ECO:0000259" key="1">
    <source>
        <dbReference type="Pfam" id="PF24035"/>
    </source>
</evidence>
<keyword evidence="3" id="KW-1185">Reference proteome</keyword>
<dbReference type="Gene3D" id="1.10.10.10">
    <property type="entry name" value="Winged helix-like DNA-binding domain superfamily/Winged helix DNA-binding domain"/>
    <property type="match status" value="1"/>
</dbReference>
<sequence length="283" mass="31689">MDPPEERVLRLVANPENRAVLTVLNDAAKPVTLSELVDRLATQTPDLIADISNEAARKQLQLSLHHHNLPKLDEAGLVTYDRSQNVVSDERYPSVDAELVELELIDELRSYFSAGTDVSADAIGVVEGQDDVIEYARDLTDEADDELFYIYVSEVLLQNECVRRVDAALERDVDVALGSKNPEVRERVRTELPGTTIWEPQLDWLSSPAQYPKIGRLVFADREKIMLAILDESEVDGTTTETAIVGEGQSNPLVVLVRQLLGPRLDHLDYQSDEFLDDLPFEP</sequence>
<reference evidence="2 3" key="1">
    <citation type="submission" date="2018-10" db="EMBL/GenBank/DDBJ databases">
        <title>Natronolimnobius sp. XQ-INN 246 isolated from Inner Mongolia Autonomous Region of China.</title>
        <authorList>
            <person name="Xue Q."/>
        </authorList>
    </citation>
    <scope>NUCLEOTIDE SEQUENCE [LARGE SCALE GENOMIC DNA]</scope>
    <source>
        <strain evidence="2 3">XQ-INN 246</strain>
    </source>
</reference>
<organism evidence="2 3">
    <name type="scientific">Salinadaptatus halalkaliphilus</name>
    <dbReference type="NCBI Taxonomy" id="2419781"/>
    <lineage>
        <taxon>Archaea</taxon>
        <taxon>Methanobacteriati</taxon>
        <taxon>Methanobacteriota</taxon>
        <taxon>Stenosarchaea group</taxon>
        <taxon>Halobacteria</taxon>
        <taxon>Halobacteriales</taxon>
        <taxon>Natrialbaceae</taxon>
        <taxon>Salinadaptatus</taxon>
    </lineage>
</organism>
<proteinExistence type="predicted"/>
<name>A0A4V3VKW4_9EURY</name>
<evidence type="ECO:0000313" key="3">
    <source>
        <dbReference type="Proteomes" id="UP000318864"/>
    </source>
</evidence>
<evidence type="ECO:0000313" key="2">
    <source>
        <dbReference type="EMBL" id="THE63317.1"/>
    </source>
</evidence>
<dbReference type="Pfam" id="PF24035">
    <property type="entry name" value="DUF7344"/>
    <property type="match status" value="1"/>
</dbReference>
<dbReference type="AlphaFoldDB" id="A0A4V3VKW4"/>
<comment type="caution">
    <text evidence="2">The sequence shown here is derived from an EMBL/GenBank/DDBJ whole genome shotgun (WGS) entry which is preliminary data.</text>
</comment>
<protein>
    <submittedName>
        <fullName evidence="2">ArsR family transcriptional regulator</fullName>
    </submittedName>
</protein>
<dbReference type="Proteomes" id="UP000318864">
    <property type="component" value="Unassembled WGS sequence"/>
</dbReference>
<feature type="domain" description="DUF7344" evidence="1">
    <location>
        <begin position="11"/>
        <end position="88"/>
    </location>
</feature>